<gene>
    <name evidence="1" type="ORF">OG835_27125</name>
</gene>
<sequence length="323" mass="34642">MRKSLRSRSGSGGRSGDRCPAGKGRRGRRSRAGTAAATAAVLTVTGLLAGCGVFGGSSSDTEVKRTGPSARPPLWNRAPGSVAAVGDSITRGFDACVVLADCPEVSWSTGTDSKVRSLALRLLGAPAAKERSWNHAATGAKMSDLPGQLAQAAQNKPELVTIMVGANDACQDTAEQMTPVADFRTSFEASMRQLRAGAPKAQVYVSSVPDLKRLWSTGRGNPLGRQIWKLGICATMLGDSQDMSKQAQDRRNMVYERVVSYNNVLKDVCAKDLRCRYDGGAVFDFRFTGEQLSHWDWFHPSKDGQSMLAEIAYRNVTAVKPPT</sequence>
<organism evidence="1 2">
    <name type="scientific">Streptomyces scopuliridis</name>
    <dbReference type="NCBI Taxonomy" id="452529"/>
    <lineage>
        <taxon>Bacteria</taxon>
        <taxon>Bacillati</taxon>
        <taxon>Actinomycetota</taxon>
        <taxon>Actinomycetes</taxon>
        <taxon>Kitasatosporales</taxon>
        <taxon>Streptomycetaceae</taxon>
        <taxon>Streptomyces</taxon>
    </lineage>
</organism>
<evidence type="ECO:0000313" key="2">
    <source>
        <dbReference type="Proteomes" id="UP001348369"/>
    </source>
</evidence>
<reference evidence="1" key="1">
    <citation type="submission" date="2022-10" db="EMBL/GenBank/DDBJ databases">
        <title>The complete genomes of actinobacterial strains from the NBC collection.</title>
        <authorList>
            <person name="Joergensen T.S."/>
            <person name="Alvarez Arevalo M."/>
            <person name="Sterndorff E.B."/>
            <person name="Faurdal D."/>
            <person name="Vuksanovic O."/>
            <person name="Mourched A.-S."/>
            <person name="Charusanti P."/>
            <person name="Shaw S."/>
            <person name="Blin K."/>
            <person name="Weber T."/>
        </authorList>
    </citation>
    <scope>NUCLEOTIDE SEQUENCE</scope>
    <source>
        <strain evidence="1">NBC 01771</strain>
    </source>
</reference>
<dbReference type="EMBL" id="CP109109">
    <property type="protein sequence ID" value="WSC00312.1"/>
    <property type="molecule type" value="Genomic_DNA"/>
</dbReference>
<keyword evidence="1" id="KW-0378">Hydrolase</keyword>
<name>A0ACD4ZR71_9ACTN</name>
<proteinExistence type="predicted"/>
<dbReference type="Proteomes" id="UP001348369">
    <property type="component" value="Chromosome"/>
</dbReference>
<evidence type="ECO:0000313" key="1">
    <source>
        <dbReference type="EMBL" id="WSC00312.1"/>
    </source>
</evidence>
<keyword evidence="2" id="KW-1185">Reference proteome</keyword>
<protein>
    <submittedName>
        <fullName evidence="1">SGNH/GDSL hydrolase family protein</fullName>
    </submittedName>
</protein>
<accession>A0ACD4ZR71</accession>